<dbReference type="AlphaFoldDB" id="A0A316DE25"/>
<dbReference type="GO" id="GO:0016491">
    <property type="term" value="F:oxidoreductase activity"/>
    <property type="evidence" value="ECO:0007669"/>
    <property type="project" value="InterPro"/>
</dbReference>
<dbReference type="GO" id="GO:0046872">
    <property type="term" value="F:metal ion binding"/>
    <property type="evidence" value="ECO:0007669"/>
    <property type="project" value="InterPro"/>
</dbReference>
<dbReference type="InterPro" id="IPR009078">
    <property type="entry name" value="Ferritin-like_SF"/>
</dbReference>
<evidence type="ECO:0000259" key="1">
    <source>
        <dbReference type="Pfam" id="PF02915"/>
    </source>
</evidence>
<feature type="domain" description="Rubrerythrin diiron-binding" evidence="1">
    <location>
        <begin position="35"/>
        <end position="152"/>
    </location>
</feature>
<dbReference type="EMBL" id="QGGL01000006">
    <property type="protein sequence ID" value="PWK13917.1"/>
    <property type="molecule type" value="Genomic_DNA"/>
</dbReference>
<protein>
    <submittedName>
        <fullName evidence="2">Rubrerythrin</fullName>
    </submittedName>
</protein>
<dbReference type="RefSeq" id="WP_109688471.1">
    <property type="nucleotide sequence ID" value="NZ_QGGL01000006.1"/>
</dbReference>
<evidence type="ECO:0000313" key="3">
    <source>
        <dbReference type="Proteomes" id="UP000245634"/>
    </source>
</evidence>
<proteinExistence type="predicted"/>
<organism evidence="2 3">
    <name type="scientific">Tumebacillus permanentifrigoris</name>
    <dbReference type="NCBI Taxonomy" id="378543"/>
    <lineage>
        <taxon>Bacteria</taxon>
        <taxon>Bacillati</taxon>
        <taxon>Bacillota</taxon>
        <taxon>Bacilli</taxon>
        <taxon>Bacillales</taxon>
        <taxon>Alicyclobacillaceae</taxon>
        <taxon>Tumebacillus</taxon>
    </lineage>
</organism>
<name>A0A316DE25_9BACL</name>
<reference evidence="2 3" key="1">
    <citation type="submission" date="2018-05" db="EMBL/GenBank/DDBJ databases">
        <title>Genomic Encyclopedia of Type Strains, Phase IV (KMG-IV): sequencing the most valuable type-strain genomes for metagenomic binning, comparative biology and taxonomic classification.</title>
        <authorList>
            <person name="Goeker M."/>
        </authorList>
    </citation>
    <scope>NUCLEOTIDE SEQUENCE [LARGE SCALE GENOMIC DNA]</scope>
    <source>
        <strain evidence="2 3">DSM 18773</strain>
    </source>
</reference>
<comment type="caution">
    <text evidence="2">The sequence shown here is derived from an EMBL/GenBank/DDBJ whole genome shotgun (WGS) entry which is preliminary data.</text>
</comment>
<dbReference type="InterPro" id="IPR012347">
    <property type="entry name" value="Ferritin-like"/>
</dbReference>
<gene>
    <name evidence="2" type="ORF">C7459_106197</name>
</gene>
<dbReference type="Proteomes" id="UP000245634">
    <property type="component" value="Unassembled WGS sequence"/>
</dbReference>
<dbReference type="OrthoDB" id="573482at2"/>
<dbReference type="InterPro" id="IPR003251">
    <property type="entry name" value="Rr_diiron-bd_dom"/>
</dbReference>
<dbReference type="SUPFAM" id="SSF47240">
    <property type="entry name" value="Ferritin-like"/>
    <property type="match status" value="1"/>
</dbReference>
<dbReference type="Pfam" id="PF02915">
    <property type="entry name" value="Rubrerythrin"/>
    <property type="match status" value="1"/>
</dbReference>
<sequence length="161" mass="18483">MNDQSNLGNYGLWYYPVALPMETIVRGQVSQNLLENVAKATNAEYNAIRAYEALVQLAPNKEFAGIITNIRNDEIAHFRNFSQIFSVLTKGRQPQLTSNPLPTNFRVGVEESIRDELEDSKFYQETTKFTTDQRILTTLRDASADEARHATWFSYIWSRTP</sequence>
<dbReference type="CDD" id="cd00657">
    <property type="entry name" value="Ferritin_like"/>
    <property type="match status" value="1"/>
</dbReference>
<evidence type="ECO:0000313" key="2">
    <source>
        <dbReference type="EMBL" id="PWK13917.1"/>
    </source>
</evidence>
<keyword evidence="3" id="KW-1185">Reference proteome</keyword>
<dbReference type="Gene3D" id="1.20.1260.10">
    <property type="match status" value="1"/>
</dbReference>
<accession>A0A316DE25</accession>